<protein>
    <recommendedName>
        <fullName evidence="8">Thioredoxin reductase</fullName>
        <ecNumber evidence="8">1.8.1.9</ecNumber>
    </recommendedName>
</protein>
<keyword evidence="2 8" id="KW-0285">Flavoprotein</keyword>
<evidence type="ECO:0000256" key="5">
    <source>
        <dbReference type="ARBA" id="ARBA00023157"/>
    </source>
</evidence>
<evidence type="ECO:0000313" key="12">
    <source>
        <dbReference type="Proteomes" id="UP000240987"/>
    </source>
</evidence>
<dbReference type="InterPro" id="IPR050097">
    <property type="entry name" value="Ferredoxin-NADP_redctase_2"/>
</dbReference>
<dbReference type="Proteomes" id="UP000240987">
    <property type="component" value="Unassembled WGS sequence"/>
</dbReference>
<evidence type="ECO:0000256" key="9">
    <source>
        <dbReference type="RuleBase" id="RU003881"/>
    </source>
</evidence>
<evidence type="ECO:0000313" key="11">
    <source>
        <dbReference type="EMBL" id="PSU47708.1"/>
    </source>
</evidence>
<dbReference type="InterPro" id="IPR005982">
    <property type="entry name" value="Thioredox_Rdtase"/>
</dbReference>
<name>A0A2T3JFJ7_9GAMM</name>
<feature type="domain" description="FAD/NAD(P)-binding" evidence="10">
    <location>
        <begin position="5"/>
        <end position="297"/>
    </location>
</feature>
<dbReference type="GO" id="GO:0019430">
    <property type="term" value="P:removal of superoxide radicals"/>
    <property type="evidence" value="ECO:0007669"/>
    <property type="project" value="UniProtKB-UniRule"/>
</dbReference>
<comment type="subunit">
    <text evidence="8">Homodimer.</text>
</comment>
<dbReference type="GO" id="GO:0005737">
    <property type="term" value="C:cytoplasm"/>
    <property type="evidence" value="ECO:0007669"/>
    <property type="project" value="InterPro"/>
</dbReference>
<comment type="function">
    <text evidence="7">Serves to protect the cell against DNA damage by alkyl hydroperoxides. It can use either NADH or NADPH as electron donor for direct reduction of redox dyes or of alkyl hydroperoxides when combined with the AhpC protein.</text>
</comment>
<dbReference type="InterPro" id="IPR023753">
    <property type="entry name" value="FAD/NAD-binding_dom"/>
</dbReference>
<organism evidence="11 12">
    <name type="scientific">Photobacterium frigidiphilum</name>
    <dbReference type="NCBI Taxonomy" id="264736"/>
    <lineage>
        <taxon>Bacteria</taxon>
        <taxon>Pseudomonadati</taxon>
        <taxon>Pseudomonadota</taxon>
        <taxon>Gammaproteobacteria</taxon>
        <taxon>Vibrionales</taxon>
        <taxon>Vibrionaceae</taxon>
        <taxon>Photobacterium</taxon>
    </lineage>
</organism>
<evidence type="ECO:0000256" key="1">
    <source>
        <dbReference type="ARBA" id="ARBA00009333"/>
    </source>
</evidence>
<evidence type="ECO:0000256" key="8">
    <source>
        <dbReference type="RuleBase" id="RU003880"/>
    </source>
</evidence>
<keyword evidence="4 8" id="KW-0560">Oxidoreductase</keyword>
<evidence type="ECO:0000256" key="3">
    <source>
        <dbReference type="ARBA" id="ARBA00022827"/>
    </source>
</evidence>
<dbReference type="Gene3D" id="3.50.50.60">
    <property type="entry name" value="FAD/NAD(P)-binding domain"/>
    <property type="match status" value="2"/>
</dbReference>
<dbReference type="Pfam" id="PF07992">
    <property type="entry name" value="Pyr_redox_2"/>
    <property type="match status" value="1"/>
</dbReference>
<dbReference type="SUPFAM" id="SSF52833">
    <property type="entry name" value="Thioredoxin-like"/>
    <property type="match status" value="1"/>
</dbReference>
<keyword evidence="12" id="KW-1185">Reference proteome</keyword>
<dbReference type="PRINTS" id="PR00469">
    <property type="entry name" value="PNDRDTASEII"/>
</dbReference>
<evidence type="ECO:0000256" key="7">
    <source>
        <dbReference type="ARBA" id="ARBA00024806"/>
    </source>
</evidence>
<comment type="similarity">
    <text evidence="1 8">Belongs to the class-II pyridine nucleotide-disulfide oxidoreductase family.</text>
</comment>
<proteinExistence type="inferred from homology"/>
<dbReference type="InterPro" id="IPR008255">
    <property type="entry name" value="Pyr_nucl-diS_OxRdtase_2_AS"/>
</dbReference>
<evidence type="ECO:0000256" key="6">
    <source>
        <dbReference type="ARBA" id="ARBA00023284"/>
    </source>
</evidence>
<evidence type="ECO:0000259" key="10">
    <source>
        <dbReference type="Pfam" id="PF07992"/>
    </source>
</evidence>
<keyword evidence="9" id="KW-0521">NADP</keyword>
<keyword evidence="6 8" id="KW-0676">Redox-active center</keyword>
<dbReference type="Gene3D" id="3.40.30.10">
    <property type="entry name" value="Glutaredoxin"/>
    <property type="match status" value="1"/>
</dbReference>
<sequence length="403" mass="43718">MSELYDVIIIGGGAGGMSAGVYAARGKMKTLIIEEKRKAGGQAATTDEVENYPGILSATGPELMDAFRAHCDKFGVEFTKGIVNKIDVADDGYLKTLTTTKGEVFQAKSIIIATGASPLILGVPGENEFRGKGVSYCATCDADFFEELDIVVVGSGNTAVEESLFLTKFVNKITMIVRRDHGILAADRTAQEQAFANDKINFVWNSVLDEITGDELVNGVNVKNIKTGEISHIESDGVFMFVGTVPKTDFIKGQVDLNSHGYIVTNDKQETNIPGIYAVGDVTEKFLRQVVTAAGDGAVAAVAADRYIEEEDNWRKAVVDFDGTALVAFWAPQNQDSIDVINQLETHNKGQAGKNVVTIDIFKNQKIAKQFNVSEIPVVIRFDAGQEAKRVNVKDLNELETLY</sequence>
<dbReference type="SUPFAM" id="SSF51905">
    <property type="entry name" value="FAD/NAD(P)-binding domain"/>
    <property type="match status" value="1"/>
</dbReference>
<evidence type="ECO:0000256" key="4">
    <source>
        <dbReference type="ARBA" id="ARBA00023002"/>
    </source>
</evidence>
<comment type="cofactor">
    <cofactor evidence="9">
        <name>FAD</name>
        <dbReference type="ChEBI" id="CHEBI:57692"/>
    </cofactor>
    <text evidence="9">Binds 1 FAD per subunit.</text>
</comment>
<dbReference type="InterPro" id="IPR036249">
    <property type="entry name" value="Thioredoxin-like_sf"/>
</dbReference>
<accession>A0A2T3JFJ7</accession>
<keyword evidence="3 8" id="KW-0274">FAD</keyword>
<dbReference type="EMBL" id="PYMJ01000013">
    <property type="protein sequence ID" value="PSU47708.1"/>
    <property type="molecule type" value="Genomic_DNA"/>
</dbReference>
<dbReference type="EC" id="1.8.1.9" evidence="8"/>
<dbReference type="OrthoDB" id="9806179at2"/>
<dbReference type="NCBIfam" id="TIGR01292">
    <property type="entry name" value="TRX_reduct"/>
    <property type="match status" value="1"/>
</dbReference>
<dbReference type="PROSITE" id="PS00573">
    <property type="entry name" value="PYRIDINE_REDOX_2"/>
    <property type="match status" value="1"/>
</dbReference>
<gene>
    <name evidence="11" type="primary">trxB</name>
    <name evidence="11" type="ORF">C9J12_14275</name>
</gene>
<dbReference type="AlphaFoldDB" id="A0A2T3JFJ7"/>
<dbReference type="PRINTS" id="PR00368">
    <property type="entry name" value="FADPNR"/>
</dbReference>
<dbReference type="GO" id="GO:0004791">
    <property type="term" value="F:thioredoxin-disulfide reductase (NADPH) activity"/>
    <property type="evidence" value="ECO:0007669"/>
    <property type="project" value="UniProtKB-UniRule"/>
</dbReference>
<dbReference type="RefSeq" id="WP_107243331.1">
    <property type="nucleotide sequence ID" value="NZ_PYMJ01000013.1"/>
</dbReference>
<keyword evidence="5" id="KW-1015">Disulfide bond</keyword>
<comment type="caution">
    <text evidence="11">The sequence shown here is derived from an EMBL/GenBank/DDBJ whole genome shotgun (WGS) entry which is preliminary data.</text>
</comment>
<evidence type="ECO:0000256" key="2">
    <source>
        <dbReference type="ARBA" id="ARBA00022630"/>
    </source>
</evidence>
<reference evidence="11 12" key="1">
    <citation type="submission" date="2018-01" db="EMBL/GenBank/DDBJ databases">
        <title>Whole genome sequencing of Histamine producing bacteria.</title>
        <authorList>
            <person name="Butler K."/>
        </authorList>
    </citation>
    <scope>NUCLEOTIDE SEQUENCE [LARGE SCALE GENOMIC DNA]</scope>
    <source>
        <strain evidence="11 12">JCM 12947</strain>
    </source>
</reference>
<dbReference type="PANTHER" id="PTHR48105">
    <property type="entry name" value="THIOREDOXIN REDUCTASE 1-RELATED-RELATED"/>
    <property type="match status" value="1"/>
</dbReference>
<dbReference type="InterPro" id="IPR036188">
    <property type="entry name" value="FAD/NAD-bd_sf"/>
</dbReference>
<comment type="catalytic activity">
    <reaction evidence="8">
        <text>[thioredoxin]-dithiol + NADP(+) = [thioredoxin]-disulfide + NADPH + H(+)</text>
        <dbReference type="Rhea" id="RHEA:20345"/>
        <dbReference type="Rhea" id="RHEA-COMP:10698"/>
        <dbReference type="Rhea" id="RHEA-COMP:10700"/>
        <dbReference type="ChEBI" id="CHEBI:15378"/>
        <dbReference type="ChEBI" id="CHEBI:29950"/>
        <dbReference type="ChEBI" id="CHEBI:50058"/>
        <dbReference type="ChEBI" id="CHEBI:57783"/>
        <dbReference type="ChEBI" id="CHEBI:58349"/>
        <dbReference type="EC" id="1.8.1.9"/>
    </reaction>
</comment>